<evidence type="ECO:0000313" key="1">
    <source>
        <dbReference type="EMBL" id="CAG8655597.1"/>
    </source>
</evidence>
<name>A0ACA9NG99_9GLOM</name>
<accession>A0ACA9NG99</accession>
<gene>
    <name evidence="1" type="ORF">SPELUC_LOCUS9074</name>
</gene>
<sequence length="126" mass="13793">DKKVNTSKNSTMKSSSIVETSLAKNKELDCANEVENNIKTEKVLKLLLLSKGKDNKETYANFAKMLLHLANAVTDAAFNNMTKEASNSGLTENSDSSEVEEDNNMEEKTLKVALTRAPPEPKSKTG</sequence>
<evidence type="ECO:0000313" key="2">
    <source>
        <dbReference type="Proteomes" id="UP000789366"/>
    </source>
</evidence>
<dbReference type="Proteomes" id="UP000789366">
    <property type="component" value="Unassembled WGS sequence"/>
</dbReference>
<reference evidence="1" key="1">
    <citation type="submission" date="2021-06" db="EMBL/GenBank/DDBJ databases">
        <authorList>
            <person name="Kallberg Y."/>
            <person name="Tangrot J."/>
            <person name="Rosling A."/>
        </authorList>
    </citation>
    <scope>NUCLEOTIDE SEQUENCE</scope>
    <source>
        <strain evidence="1">28 12/20/2015</strain>
    </source>
</reference>
<keyword evidence="2" id="KW-1185">Reference proteome</keyword>
<organism evidence="1 2">
    <name type="scientific">Cetraspora pellucida</name>
    <dbReference type="NCBI Taxonomy" id="1433469"/>
    <lineage>
        <taxon>Eukaryota</taxon>
        <taxon>Fungi</taxon>
        <taxon>Fungi incertae sedis</taxon>
        <taxon>Mucoromycota</taxon>
        <taxon>Glomeromycotina</taxon>
        <taxon>Glomeromycetes</taxon>
        <taxon>Diversisporales</taxon>
        <taxon>Gigasporaceae</taxon>
        <taxon>Cetraspora</taxon>
    </lineage>
</organism>
<dbReference type="EMBL" id="CAJVPW010014674">
    <property type="protein sequence ID" value="CAG8655597.1"/>
    <property type="molecule type" value="Genomic_DNA"/>
</dbReference>
<feature type="non-terminal residue" evidence="1">
    <location>
        <position position="1"/>
    </location>
</feature>
<comment type="caution">
    <text evidence="1">The sequence shown here is derived from an EMBL/GenBank/DDBJ whole genome shotgun (WGS) entry which is preliminary data.</text>
</comment>
<protein>
    <submittedName>
        <fullName evidence="1">14391_t:CDS:1</fullName>
    </submittedName>
</protein>
<proteinExistence type="predicted"/>